<reference evidence="3" key="1">
    <citation type="submission" date="2022-06" db="EMBL/GenBank/DDBJ databases">
        <authorList>
            <person name="Berger JAMES D."/>
            <person name="Berger JAMES D."/>
        </authorList>
    </citation>
    <scope>NUCLEOTIDE SEQUENCE [LARGE SCALE GENOMIC DNA]</scope>
</reference>
<accession>A0AA85IM80</accession>
<evidence type="ECO:0000313" key="4">
    <source>
        <dbReference type="WBParaSite" id="TREG1_106770.1"/>
    </source>
</evidence>
<evidence type="ECO:0000259" key="2">
    <source>
        <dbReference type="PROSITE" id="PS50878"/>
    </source>
</evidence>
<organism evidence="3 4">
    <name type="scientific">Trichobilharzia regenti</name>
    <name type="common">Nasal bird schistosome</name>
    <dbReference type="NCBI Taxonomy" id="157069"/>
    <lineage>
        <taxon>Eukaryota</taxon>
        <taxon>Metazoa</taxon>
        <taxon>Spiralia</taxon>
        <taxon>Lophotrochozoa</taxon>
        <taxon>Platyhelminthes</taxon>
        <taxon>Trematoda</taxon>
        <taxon>Digenea</taxon>
        <taxon>Strigeidida</taxon>
        <taxon>Schistosomatoidea</taxon>
        <taxon>Schistosomatidae</taxon>
        <taxon>Trichobilharzia</taxon>
    </lineage>
</organism>
<sequence>MPSAIIHLIQQLYDNAACQVIHNEKLTESFKVRTGVGQGCLLSPMIFLIAADWIMRQTAGNEETGIKWTHTKNLEDLNFADDDICLISHKLEDIQVKSNKLAIEEASKIGLQVNIEKTEVMKIPGQHRQQQQQQSTGVNGRNRKERTSFTYLPAYLESILSTTGGRN</sequence>
<keyword evidence="3" id="KW-1185">Reference proteome</keyword>
<proteinExistence type="predicted"/>
<dbReference type="Pfam" id="PF00078">
    <property type="entry name" value="RVT_1"/>
    <property type="match status" value="1"/>
</dbReference>
<feature type="domain" description="Reverse transcriptase" evidence="2">
    <location>
        <begin position="1"/>
        <end position="156"/>
    </location>
</feature>
<name>A0AA85IM80_TRIRE</name>
<evidence type="ECO:0000313" key="3">
    <source>
        <dbReference type="Proteomes" id="UP000050795"/>
    </source>
</evidence>
<dbReference type="WBParaSite" id="TREG1_106770.1">
    <property type="protein sequence ID" value="TREG1_106770.1"/>
    <property type="gene ID" value="TREG1_106770"/>
</dbReference>
<dbReference type="InterPro" id="IPR000477">
    <property type="entry name" value="RT_dom"/>
</dbReference>
<dbReference type="PROSITE" id="PS50878">
    <property type="entry name" value="RT_POL"/>
    <property type="match status" value="1"/>
</dbReference>
<dbReference type="PANTHER" id="PTHR47027">
    <property type="entry name" value="REVERSE TRANSCRIPTASE DOMAIN-CONTAINING PROTEIN"/>
    <property type="match status" value="1"/>
</dbReference>
<dbReference type="PANTHER" id="PTHR47027:SF25">
    <property type="entry name" value="REVERSE TRANSCRIPTASE DOMAIN-CONTAINING PROTEIN"/>
    <property type="match status" value="1"/>
</dbReference>
<dbReference type="AlphaFoldDB" id="A0AA85IM80"/>
<protein>
    <recommendedName>
        <fullName evidence="2">Reverse transcriptase domain-containing protein</fullName>
    </recommendedName>
</protein>
<dbReference type="Proteomes" id="UP000050795">
    <property type="component" value="Unassembled WGS sequence"/>
</dbReference>
<reference evidence="4" key="2">
    <citation type="submission" date="2023-11" db="UniProtKB">
        <authorList>
            <consortium name="WormBaseParasite"/>
        </authorList>
    </citation>
    <scope>IDENTIFICATION</scope>
</reference>
<feature type="region of interest" description="Disordered" evidence="1">
    <location>
        <begin position="124"/>
        <end position="144"/>
    </location>
</feature>
<evidence type="ECO:0000256" key="1">
    <source>
        <dbReference type="SAM" id="MobiDB-lite"/>
    </source>
</evidence>